<feature type="region of interest" description="Disordered" evidence="1">
    <location>
        <begin position="516"/>
        <end position="536"/>
    </location>
</feature>
<dbReference type="PANTHER" id="PTHR40254:SF1">
    <property type="entry name" value="BLR0577 PROTEIN"/>
    <property type="match status" value="1"/>
</dbReference>
<dbReference type="AlphaFoldDB" id="A0A917U8F3"/>
<protein>
    <recommendedName>
        <fullName evidence="2">FAD-dependent urate hydroxylase HpyO/Asp monooxygenase CreE-like FAD/NAD(P)-binding domain-containing protein</fullName>
    </recommendedName>
</protein>
<gene>
    <name evidence="3" type="ORF">GCM10011608_54420</name>
</gene>
<proteinExistence type="predicted"/>
<evidence type="ECO:0000259" key="2">
    <source>
        <dbReference type="Pfam" id="PF13454"/>
    </source>
</evidence>
<evidence type="ECO:0000313" key="4">
    <source>
        <dbReference type="Proteomes" id="UP000608890"/>
    </source>
</evidence>
<dbReference type="SUPFAM" id="SSF51905">
    <property type="entry name" value="FAD/NAD(P)-binding domain"/>
    <property type="match status" value="1"/>
</dbReference>
<reference evidence="3" key="2">
    <citation type="submission" date="2020-09" db="EMBL/GenBank/DDBJ databases">
        <authorList>
            <person name="Sun Q."/>
            <person name="Zhou Y."/>
        </authorList>
    </citation>
    <scope>NUCLEOTIDE SEQUENCE</scope>
    <source>
        <strain evidence="3">CGMCC 4.7312</strain>
    </source>
</reference>
<dbReference type="InterPro" id="IPR038732">
    <property type="entry name" value="HpyO/CreE_NAD-binding"/>
</dbReference>
<dbReference type="InterPro" id="IPR036188">
    <property type="entry name" value="FAD/NAD-bd_sf"/>
</dbReference>
<evidence type="ECO:0000256" key="1">
    <source>
        <dbReference type="SAM" id="MobiDB-lite"/>
    </source>
</evidence>
<dbReference type="Pfam" id="PF13454">
    <property type="entry name" value="NAD_binding_9"/>
    <property type="match status" value="1"/>
</dbReference>
<dbReference type="PANTHER" id="PTHR40254">
    <property type="entry name" value="BLR0577 PROTEIN"/>
    <property type="match status" value="1"/>
</dbReference>
<comment type="caution">
    <text evidence="3">The sequence shown here is derived from an EMBL/GenBank/DDBJ whole genome shotgun (WGS) entry which is preliminary data.</text>
</comment>
<evidence type="ECO:0000313" key="3">
    <source>
        <dbReference type="EMBL" id="GGM62398.1"/>
    </source>
</evidence>
<dbReference type="InterPro" id="IPR052189">
    <property type="entry name" value="L-asp_N-monooxygenase_NS-form"/>
</dbReference>
<dbReference type="Gene3D" id="3.50.50.60">
    <property type="entry name" value="FAD/NAD(P)-binding domain"/>
    <property type="match status" value="1"/>
</dbReference>
<dbReference type="EMBL" id="BMNB01000037">
    <property type="protein sequence ID" value="GGM62398.1"/>
    <property type="molecule type" value="Genomic_DNA"/>
</dbReference>
<dbReference type="Proteomes" id="UP000608890">
    <property type="component" value="Unassembled WGS sequence"/>
</dbReference>
<reference evidence="3" key="1">
    <citation type="journal article" date="2014" name="Int. J. Syst. Evol. Microbiol.">
        <title>Complete genome sequence of Corynebacterium casei LMG S-19264T (=DSM 44701T), isolated from a smear-ripened cheese.</title>
        <authorList>
            <consortium name="US DOE Joint Genome Institute (JGI-PGF)"/>
            <person name="Walter F."/>
            <person name="Albersmeier A."/>
            <person name="Kalinowski J."/>
            <person name="Ruckert C."/>
        </authorList>
    </citation>
    <scope>NUCLEOTIDE SEQUENCE</scope>
    <source>
        <strain evidence="3">CGMCC 4.7312</strain>
    </source>
</reference>
<name>A0A917U8F3_9ACTN</name>
<feature type="domain" description="FAD-dependent urate hydroxylase HpyO/Asp monooxygenase CreE-like FAD/NAD(P)-binding" evidence="2">
    <location>
        <begin position="2"/>
        <end position="163"/>
    </location>
</feature>
<keyword evidence="4" id="KW-1185">Reference proteome</keyword>
<sequence length="604" mass="64958">MVGAGPRGLATAARLLDLAADRCEVHLVDLFPGGRVWRREQDPNLLMNSRLRQATLFADESIDGVRTAAGPTFATWCAETAPHLDLPAEAAAELRSLGPDDFSSRALFGHYTHWVLDRLRDAGAVVHADEAVAIEPDADGDHTVRLASGAALRADAVVLALGHLPMASTAQQAEWARFAQAHDLVYVPPGPAAEAAMDAIGAGEPVAVLGAGLNFYDVMALCTLSRGGRFERLDGRLRYVPSGQEPVLWVGSARGVPYVARAERASANALAVMTADWVAARIRRGRLDLNTDVWPDVVRDMRHAWYQAALEQAGREVEPLELATALTRLPAEGPEVDRWCAHTFPDIAPFRLEELCDPLKGIADPAKVERRLRDVLDSHVASAYAQPRGPVTAVGERLAIAKDVVRHLVANEAFTADSVLGDLQGWFRSIGGFIAAGPPVERVEQLAALIDAGLVRVAGRRAVLTCDEEVGSFVLGSDTLAGLQVRAVIEARLPAEDLRHTTSRLVSQLLSSGTARPASLEDEAGPRTTGGLDVTRAQDPRPCRVIAADGTPWESIFALGLPVQPLEWNIANLPQPHTGARTIVQADRIARQILAVHERRSHVT</sequence>
<accession>A0A917U8F3</accession>
<organism evidence="3 4">
    <name type="scientific">Micromonospora sonchi</name>
    <dbReference type="NCBI Taxonomy" id="1763543"/>
    <lineage>
        <taxon>Bacteria</taxon>
        <taxon>Bacillati</taxon>
        <taxon>Actinomycetota</taxon>
        <taxon>Actinomycetes</taxon>
        <taxon>Micromonosporales</taxon>
        <taxon>Micromonosporaceae</taxon>
        <taxon>Micromonospora</taxon>
    </lineage>
</organism>